<gene>
    <name evidence="7" type="primary">rplR</name>
    <name evidence="8" type="ORF">A2714_00835</name>
</gene>
<dbReference type="GO" id="GO:0003735">
    <property type="term" value="F:structural constituent of ribosome"/>
    <property type="evidence" value="ECO:0007669"/>
    <property type="project" value="InterPro"/>
</dbReference>
<comment type="subunit">
    <text evidence="7">Part of the 50S ribosomal subunit; part of the 5S rRNA/L5/L18/L25 subcomplex. Contacts the 5S and 23S rRNAs.</text>
</comment>
<evidence type="ECO:0000313" key="9">
    <source>
        <dbReference type="Proteomes" id="UP000178419"/>
    </source>
</evidence>
<dbReference type="FunFam" id="3.30.420.100:FF:000001">
    <property type="entry name" value="50S ribosomal protein L18"/>
    <property type="match status" value="1"/>
</dbReference>
<comment type="similarity">
    <text evidence="1 7">Belongs to the universal ribosomal protein uL18 family.</text>
</comment>
<dbReference type="HAMAP" id="MF_01337_B">
    <property type="entry name" value="Ribosomal_uL18_B"/>
    <property type="match status" value="1"/>
</dbReference>
<keyword evidence="2 7" id="KW-0699">rRNA-binding</keyword>
<evidence type="ECO:0000313" key="8">
    <source>
        <dbReference type="EMBL" id="OGM21863.1"/>
    </source>
</evidence>
<dbReference type="EMBL" id="MGGE01000003">
    <property type="protein sequence ID" value="OGM21863.1"/>
    <property type="molecule type" value="Genomic_DNA"/>
</dbReference>
<name>A0A1F7Y3G6_9BACT</name>
<dbReference type="InterPro" id="IPR005484">
    <property type="entry name" value="Ribosomal_uL18_bac/plant/anim"/>
</dbReference>
<organism evidence="8 9">
    <name type="scientific">Candidatus Woesebacteria bacterium RIFCSPHIGHO2_01_FULL_38_9</name>
    <dbReference type="NCBI Taxonomy" id="1802492"/>
    <lineage>
        <taxon>Bacteria</taxon>
        <taxon>Candidatus Woeseibacteriota</taxon>
    </lineage>
</organism>
<dbReference type="AlphaFoldDB" id="A0A1F7Y3G6"/>
<dbReference type="PANTHER" id="PTHR12899:SF3">
    <property type="entry name" value="LARGE RIBOSOMAL SUBUNIT PROTEIN UL18M"/>
    <property type="match status" value="1"/>
</dbReference>
<dbReference type="SUPFAM" id="SSF53137">
    <property type="entry name" value="Translational machinery components"/>
    <property type="match status" value="1"/>
</dbReference>
<dbReference type="InterPro" id="IPR004389">
    <property type="entry name" value="Ribosomal_uL18_bac-type"/>
</dbReference>
<evidence type="ECO:0000256" key="3">
    <source>
        <dbReference type="ARBA" id="ARBA00022884"/>
    </source>
</evidence>
<comment type="caution">
    <text evidence="8">The sequence shown here is derived from an EMBL/GenBank/DDBJ whole genome shotgun (WGS) entry which is preliminary data.</text>
</comment>
<dbReference type="InterPro" id="IPR057268">
    <property type="entry name" value="Ribosomal_L18"/>
</dbReference>
<dbReference type="GO" id="GO:0022625">
    <property type="term" value="C:cytosolic large ribosomal subunit"/>
    <property type="evidence" value="ECO:0007669"/>
    <property type="project" value="TreeGrafter"/>
</dbReference>
<accession>A0A1F7Y3G6</accession>
<keyword evidence="5 7" id="KW-0687">Ribonucleoprotein</keyword>
<dbReference type="GO" id="GO:0006412">
    <property type="term" value="P:translation"/>
    <property type="evidence" value="ECO:0007669"/>
    <property type="project" value="UniProtKB-UniRule"/>
</dbReference>
<evidence type="ECO:0000256" key="7">
    <source>
        <dbReference type="HAMAP-Rule" id="MF_01337"/>
    </source>
</evidence>
<dbReference type="NCBIfam" id="TIGR00060">
    <property type="entry name" value="L18_bact"/>
    <property type="match status" value="1"/>
</dbReference>
<dbReference type="Pfam" id="PF00861">
    <property type="entry name" value="Ribosomal_L18p"/>
    <property type="match status" value="1"/>
</dbReference>
<evidence type="ECO:0000256" key="4">
    <source>
        <dbReference type="ARBA" id="ARBA00022980"/>
    </source>
</evidence>
<dbReference type="CDD" id="cd00432">
    <property type="entry name" value="Ribosomal_L18_L5e"/>
    <property type="match status" value="1"/>
</dbReference>
<dbReference type="Gene3D" id="3.30.420.100">
    <property type="match status" value="1"/>
</dbReference>
<dbReference type="GO" id="GO:0008097">
    <property type="term" value="F:5S rRNA binding"/>
    <property type="evidence" value="ECO:0007669"/>
    <property type="project" value="TreeGrafter"/>
</dbReference>
<protein>
    <recommendedName>
        <fullName evidence="6 7">Large ribosomal subunit protein uL18</fullName>
    </recommendedName>
</protein>
<sequence>MIKEKILKRMRRKKRVKAKVFGTKLRPRLSVFRSLRHLYAQVIDDEKSITLISASDLEIGKLKEKVTKTQLAFKVGEELAKKSLKKKIKKLVLDRNGYRYHGRVKALADGARKGGLEI</sequence>
<dbReference type="Proteomes" id="UP000178419">
    <property type="component" value="Unassembled WGS sequence"/>
</dbReference>
<evidence type="ECO:0000256" key="1">
    <source>
        <dbReference type="ARBA" id="ARBA00007116"/>
    </source>
</evidence>
<dbReference type="PANTHER" id="PTHR12899">
    <property type="entry name" value="39S RIBOSOMAL PROTEIN L18, MITOCHONDRIAL"/>
    <property type="match status" value="1"/>
</dbReference>
<evidence type="ECO:0000256" key="2">
    <source>
        <dbReference type="ARBA" id="ARBA00022730"/>
    </source>
</evidence>
<proteinExistence type="inferred from homology"/>
<keyword evidence="4 7" id="KW-0689">Ribosomal protein</keyword>
<keyword evidence="3 7" id="KW-0694">RNA-binding</keyword>
<reference evidence="8 9" key="1">
    <citation type="journal article" date="2016" name="Nat. Commun.">
        <title>Thousands of microbial genomes shed light on interconnected biogeochemical processes in an aquifer system.</title>
        <authorList>
            <person name="Anantharaman K."/>
            <person name="Brown C.T."/>
            <person name="Hug L.A."/>
            <person name="Sharon I."/>
            <person name="Castelle C.J."/>
            <person name="Probst A.J."/>
            <person name="Thomas B.C."/>
            <person name="Singh A."/>
            <person name="Wilkins M.J."/>
            <person name="Karaoz U."/>
            <person name="Brodie E.L."/>
            <person name="Williams K.H."/>
            <person name="Hubbard S.S."/>
            <person name="Banfield J.F."/>
        </authorList>
    </citation>
    <scope>NUCLEOTIDE SEQUENCE [LARGE SCALE GENOMIC DNA]</scope>
</reference>
<evidence type="ECO:0000256" key="5">
    <source>
        <dbReference type="ARBA" id="ARBA00023274"/>
    </source>
</evidence>
<evidence type="ECO:0000256" key="6">
    <source>
        <dbReference type="ARBA" id="ARBA00035197"/>
    </source>
</evidence>
<comment type="function">
    <text evidence="7">This is one of the proteins that bind and probably mediate the attachment of the 5S RNA into the large ribosomal subunit, where it forms part of the central protuberance.</text>
</comment>